<reference evidence="7 8" key="1">
    <citation type="submission" date="2015-06" db="EMBL/GenBank/DDBJ databases">
        <title>Survival trade-offs in plant roots during colonization by closely related pathogenic and mutualistic fungi.</title>
        <authorList>
            <person name="Hacquard S."/>
            <person name="Kracher B."/>
            <person name="Hiruma K."/>
            <person name="Weinman A."/>
            <person name="Muench P."/>
            <person name="Garrido Oter R."/>
            <person name="Ver Loren van Themaat E."/>
            <person name="Dallerey J.-F."/>
            <person name="Damm U."/>
            <person name="Henrissat B."/>
            <person name="Lespinet O."/>
            <person name="Thon M."/>
            <person name="Kemen E."/>
            <person name="McHardy A.C."/>
            <person name="Schulze-Lefert P."/>
            <person name="O'Connell R.J."/>
        </authorList>
    </citation>
    <scope>NUCLEOTIDE SEQUENCE [LARGE SCALE GENOMIC DNA]</scope>
    <source>
        <strain evidence="7 8">MAFF 238704</strain>
    </source>
</reference>
<dbReference type="Proteomes" id="UP000076584">
    <property type="component" value="Unassembled WGS sequence"/>
</dbReference>
<dbReference type="CDD" id="cd00059">
    <property type="entry name" value="FH_FOX"/>
    <property type="match status" value="1"/>
</dbReference>
<dbReference type="InterPro" id="IPR036390">
    <property type="entry name" value="WH_DNA-bd_sf"/>
</dbReference>
<dbReference type="PRINTS" id="PR00053">
    <property type="entry name" value="FORKHEAD"/>
</dbReference>
<evidence type="ECO:0000256" key="2">
    <source>
        <dbReference type="ARBA" id="ARBA00023125"/>
    </source>
</evidence>
<organism evidence="7 8">
    <name type="scientific">Colletotrichum incanum</name>
    <name type="common">Soybean anthracnose fungus</name>
    <dbReference type="NCBI Taxonomy" id="1573173"/>
    <lineage>
        <taxon>Eukaryota</taxon>
        <taxon>Fungi</taxon>
        <taxon>Dikarya</taxon>
        <taxon>Ascomycota</taxon>
        <taxon>Pezizomycotina</taxon>
        <taxon>Sordariomycetes</taxon>
        <taxon>Hypocreomycetidae</taxon>
        <taxon>Glomerellales</taxon>
        <taxon>Glomerellaceae</taxon>
        <taxon>Colletotrichum</taxon>
        <taxon>Colletotrichum spaethianum species complex</taxon>
    </lineage>
</organism>
<dbReference type="GO" id="GO:0000978">
    <property type="term" value="F:RNA polymerase II cis-regulatory region sequence-specific DNA binding"/>
    <property type="evidence" value="ECO:0007669"/>
    <property type="project" value="UniProtKB-ARBA"/>
</dbReference>
<evidence type="ECO:0000313" key="8">
    <source>
        <dbReference type="Proteomes" id="UP000076584"/>
    </source>
</evidence>
<evidence type="ECO:0000256" key="1">
    <source>
        <dbReference type="ARBA" id="ARBA00004123"/>
    </source>
</evidence>
<dbReference type="InterPro" id="IPR001766">
    <property type="entry name" value="Fork_head_dom"/>
</dbReference>
<evidence type="ECO:0000259" key="6">
    <source>
        <dbReference type="PROSITE" id="PS50039"/>
    </source>
</evidence>
<proteinExistence type="predicted"/>
<dbReference type="SMART" id="SM00339">
    <property type="entry name" value="FH"/>
    <property type="match status" value="1"/>
</dbReference>
<dbReference type="GO" id="GO:0005634">
    <property type="term" value="C:nucleus"/>
    <property type="evidence" value="ECO:0007669"/>
    <property type="project" value="UniProtKB-SubCell"/>
</dbReference>
<dbReference type="EMBL" id="LFIW01001893">
    <property type="protein sequence ID" value="KZL80516.1"/>
    <property type="molecule type" value="Genomic_DNA"/>
</dbReference>
<dbReference type="PANTHER" id="PTHR11829:SF343">
    <property type="entry name" value="FORK-HEAD DOMAIN-CONTAINING PROTEIN"/>
    <property type="match status" value="1"/>
</dbReference>
<dbReference type="PANTHER" id="PTHR11829">
    <property type="entry name" value="FORKHEAD BOX PROTEIN"/>
    <property type="match status" value="1"/>
</dbReference>
<feature type="DNA-binding region" description="Fork-head" evidence="4">
    <location>
        <begin position="119"/>
        <end position="197"/>
    </location>
</feature>
<dbReference type="PROSITE" id="PS50039">
    <property type="entry name" value="FORK_HEAD_3"/>
    <property type="match status" value="1"/>
</dbReference>
<evidence type="ECO:0000256" key="5">
    <source>
        <dbReference type="SAM" id="MobiDB-lite"/>
    </source>
</evidence>
<feature type="domain" description="Fork-head" evidence="6">
    <location>
        <begin position="119"/>
        <end position="197"/>
    </location>
</feature>
<dbReference type="FunFam" id="1.10.10.10:FF:000260">
    <property type="entry name" value="Forkhead transcription factor (Sep1)"/>
    <property type="match status" value="1"/>
</dbReference>
<gene>
    <name evidence="7" type="ORF">CI238_11433</name>
</gene>
<dbReference type="GO" id="GO:0001228">
    <property type="term" value="F:DNA-binding transcription activator activity, RNA polymerase II-specific"/>
    <property type="evidence" value="ECO:0007669"/>
    <property type="project" value="UniProtKB-ARBA"/>
</dbReference>
<dbReference type="Pfam" id="PF00250">
    <property type="entry name" value="Forkhead"/>
    <property type="match status" value="1"/>
</dbReference>
<name>A0A167ATS0_COLIC</name>
<dbReference type="SUPFAM" id="SSF46785">
    <property type="entry name" value="Winged helix' DNA-binding domain"/>
    <property type="match status" value="1"/>
</dbReference>
<feature type="compositionally biased region" description="Polar residues" evidence="5">
    <location>
        <begin position="322"/>
        <end position="338"/>
    </location>
</feature>
<comment type="subcellular location">
    <subcellularLocation>
        <location evidence="1 4">Nucleus</location>
    </subcellularLocation>
</comment>
<feature type="region of interest" description="Disordered" evidence="5">
    <location>
        <begin position="314"/>
        <end position="350"/>
    </location>
</feature>
<comment type="caution">
    <text evidence="7">The sequence shown here is derived from an EMBL/GenBank/DDBJ whole genome shotgun (WGS) entry which is preliminary data.</text>
</comment>
<dbReference type="InterPro" id="IPR050211">
    <property type="entry name" value="FOX_domain-containing"/>
</dbReference>
<keyword evidence="3 4" id="KW-0539">Nucleus</keyword>
<dbReference type="STRING" id="1573173.A0A167ATS0"/>
<feature type="compositionally biased region" description="Low complexity" evidence="5">
    <location>
        <begin position="340"/>
        <end position="350"/>
    </location>
</feature>
<dbReference type="Gene3D" id="1.10.10.10">
    <property type="entry name" value="Winged helix-like DNA-binding domain superfamily/Winged helix DNA-binding domain"/>
    <property type="match status" value="1"/>
</dbReference>
<keyword evidence="2 4" id="KW-0238">DNA-binding</keyword>
<evidence type="ECO:0000256" key="3">
    <source>
        <dbReference type="ARBA" id="ARBA00023242"/>
    </source>
</evidence>
<evidence type="ECO:0000256" key="4">
    <source>
        <dbReference type="PROSITE-ProRule" id="PRU00089"/>
    </source>
</evidence>
<keyword evidence="8" id="KW-1185">Reference proteome</keyword>
<sequence>MDRPLNAATDQLVARSETTLVFNSSPGKESKTELLCRKPYLFSFKTYNPTAKTPKVLDLASSFEKQNVHFSSMHKGPGKRTLMEAAAIEELRTMKKVKADRSSRPTHYFFPSIGDDGSKPRHTYATLIGMAILGSPQRRLPLPGIYKWISNTYSFYKAEESGWQNTIRHNLSIHKAFIKVERPSDDPGKGNYWAIQEGMEQQFMNKATAEDMPYVATVSNEPSSDVTILNHTTGHDWSSLPPTSPSCRLLSADAQRCKENIALGSSGYVLSIDPSVLCQPKSSALSSGADRPCKIEDDGKAESAILRLRGASNGRFSMGRLPNTSSQRPSSPLQQHAQSLLPPLTPTTKLTPSAEVVTDASPMTSLLRHREYVRQTFGLQLENMPDPESRAPLSPVFDLNATASLKVADANVTDVTDQTSVALTSSLKAPPGQDDFTCETPSSIFDGLSPVETMSGWSSDTTKIIHLSSQGDTEYSNLNDLLASKSTVSTGI</sequence>
<dbReference type="AlphaFoldDB" id="A0A167ATS0"/>
<dbReference type="InterPro" id="IPR036388">
    <property type="entry name" value="WH-like_DNA-bd_sf"/>
</dbReference>
<protein>
    <submittedName>
        <fullName evidence="7">Fork head domain-containing protein</fullName>
    </submittedName>
</protein>
<accession>A0A167ATS0</accession>
<evidence type="ECO:0000313" key="7">
    <source>
        <dbReference type="EMBL" id="KZL80516.1"/>
    </source>
</evidence>